<comment type="subcellular location">
    <subcellularLocation>
        <location evidence="2">Cell membrane</location>
    </subcellularLocation>
</comment>
<keyword evidence="4" id="KW-1003">Cell membrane</keyword>
<dbReference type="EC" id="2.7.13.3" evidence="3"/>
<keyword evidence="8" id="KW-0418">Kinase</keyword>
<dbReference type="SUPFAM" id="SSF47384">
    <property type="entry name" value="Homodimeric domain of signal transducing histidine kinase"/>
    <property type="match status" value="1"/>
</dbReference>
<dbReference type="InterPro" id="IPR013656">
    <property type="entry name" value="PAS_4"/>
</dbReference>
<dbReference type="SUPFAM" id="SSF55874">
    <property type="entry name" value="ATPase domain of HSP90 chaperone/DNA topoisomerase II/histidine kinase"/>
    <property type="match status" value="1"/>
</dbReference>
<dbReference type="PROSITE" id="PS50109">
    <property type="entry name" value="HIS_KIN"/>
    <property type="match status" value="1"/>
</dbReference>
<evidence type="ECO:0000256" key="10">
    <source>
        <dbReference type="ARBA" id="ARBA00023012"/>
    </source>
</evidence>
<dbReference type="GO" id="GO:0000155">
    <property type="term" value="F:phosphorelay sensor kinase activity"/>
    <property type="evidence" value="ECO:0007669"/>
    <property type="project" value="InterPro"/>
</dbReference>
<evidence type="ECO:0000256" key="6">
    <source>
        <dbReference type="ARBA" id="ARBA00022679"/>
    </source>
</evidence>
<dbReference type="InterPro" id="IPR003594">
    <property type="entry name" value="HATPase_dom"/>
</dbReference>
<dbReference type="SMART" id="SM00388">
    <property type="entry name" value="HisKA"/>
    <property type="match status" value="1"/>
</dbReference>
<protein>
    <recommendedName>
        <fullName evidence="3">histidine kinase</fullName>
        <ecNumber evidence="3">2.7.13.3</ecNumber>
    </recommendedName>
</protein>
<dbReference type="PROSITE" id="PS50112">
    <property type="entry name" value="PAS"/>
    <property type="match status" value="1"/>
</dbReference>
<evidence type="ECO:0000313" key="14">
    <source>
        <dbReference type="EMBL" id="RDD60403.1"/>
    </source>
</evidence>
<dbReference type="CDD" id="cd00082">
    <property type="entry name" value="HisKA"/>
    <property type="match status" value="1"/>
</dbReference>
<reference evidence="14 15" key="1">
    <citation type="submission" date="2018-07" db="EMBL/GenBank/DDBJ databases">
        <title>Venubactetium sediminum gen. nov., sp. nov., isolated from a marine solar saltern.</title>
        <authorList>
            <person name="Wang S."/>
        </authorList>
    </citation>
    <scope>NUCLEOTIDE SEQUENCE [LARGE SCALE GENOMIC DNA]</scope>
    <source>
        <strain evidence="14 15">WD2A32</strain>
    </source>
</reference>
<dbReference type="Gene3D" id="1.10.287.130">
    <property type="match status" value="1"/>
</dbReference>
<evidence type="ECO:0000256" key="3">
    <source>
        <dbReference type="ARBA" id="ARBA00012438"/>
    </source>
</evidence>
<keyword evidence="6" id="KW-0808">Transferase</keyword>
<dbReference type="GO" id="GO:0005886">
    <property type="term" value="C:plasma membrane"/>
    <property type="evidence" value="ECO:0007669"/>
    <property type="project" value="UniProtKB-SubCell"/>
</dbReference>
<dbReference type="Pfam" id="PF12860">
    <property type="entry name" value="PAS_7"/>
    <property type="match status" value="2"/>
</dbReference>
<organism evidence="14 15">
    <name type="scientific">Ferruginivarius sediminum</name>
    <dbReference type="NCBI Taxonomy" id="2661937"/>
    <lineage>
        <taxon>Bacteria</taxon>
        <taxon>Pseudomonadati</taxon>
        <taxon>Pseudomonadota</taxon>
        <taxon>Alphaproteobacteria</taxon>
        <taxon>Rhodospirillales</taxon>
        <taxon>Rhodospirillaceae</taxon>
        <taxon>Ferruginivarius</taxon>
    </lineage>
</organism>
<evidence type="ECO:0000259" key="12">
    <source>
        <dbReference type="PROSITE" id="PS50109"/>
    </source>
</evidence>
<dbReference type="Pfam" id="PF00512">
    <property type="entry name" value="HisKA"/>
    <property type="match status" value="1"/>
</dbReference>
<dbReference type="InterPro" id="IPR036890">
    <property type="entry name" value="HATPase_C_sf"/>
</dbReference>
<dbReference type="Pfam" id="PF08448">
    <property type="entry name" value="PAS_4"/>
    <property type="match status" value="1"/>
</dbReference>
<dbReference type="FunFam" id="3.30.565.10:FF:000023">
    <property type="entry name" value="PAS domain-containing sensor histidine kinase"/>
    <property type="match status" value="1"/>
</dbReference>
<keyword evidence="5" id="KW-0597">Phosphoprotein</keyword>
<comment type="catalytic activity">
    <reaction evidence="1">
        <text>ATP + protein L-histidine = ADP + protein N-phospho-L-histidine.</text>
        <dbReference type="EC" id="2.7.13.3"/>
    </reaction>
</comment>
<dbReference type="InterPro" id="IPR035965">
    <property type="entry name" value="PAS-like_dom_sf"/>
</dbReference>
<evidence type="ECO:0000256" key="8">
    <source>
        <dbReference type="ARBA" id="ARBA00022777"/>
    </source>
</evidence>
<dbReference type="AlphaFoldDB" id="A0A369T4Z4"/>
<dbReference type="CDD" id="cd00130">
    <property type="entry name" value="PAS"/>
    <property type="match status" value="1"/>
</dbReference>
<dbReference type="InterPro" id="IPR004358">
    <property type="entry name" value="Sig_transdc_His_kin-like_C"/>
</dbReference>
<evidence type="ECO:0000256" key="2">
    <source>
        <dbReference type="ARBA" id="ARBA00004236"/>
    </source>
</evidence>
<dbReference type="PANTHER" id="PTHR43711:SF31">
    <property type="entry name" value="HISTIDINE KINASE"/>
    <property type="match status" value="1"/>
</dbReference>
<evidence type="ECO:0000256" key="7">
    <source>
        <dbReference type="ARBA" id="ARBA00022741"/>
    </source>
</evidence>
<gene>
    <name evidence="14" type="ORF">DRB17_18390</name>
</gene>
<dbReference type="SMART" id="SM00091">
    <property type="entry name" value="PAS"/>
    <property type="match status" value="3"/>
</dbReference>
<dbReference type="Pfam" id="PF02518">
    <property type="entry name" value="HATPase_c"/>
    <property type="match status" value="1"/>
</dbReference>
<dbReference type="SMART" id="SM00387">
    <property type="entry name" value="HATPase_c"/>
    <property type="match status" value="1"/>
</dbReference>
<dbReference type="Proteomes" id="UP000253941">
    <property type="component" value="Unassembled WGS sequence"/>
</dbReference>
<dbReference type="SUPFAM" id="SSF55785">
    <property type="entry name" value="PYP-like sensor domain (PAS domain)"/>
    <property type="match status" value="3"/>
</dbReference>
<accession>A0A369T4Z4</accession>
<name>A0A369T4Z4_9PROT</name>
<evidence type="ECO:0000256" key="11">
    <source>
        <dbReference type="ARBA" id="ARBA00023136"/>
    </source>
</evidence>
<dbReference type="GO" id="GO:0005524">
    <property type="term" value="F:ATP binding"/>
    <property type="evidence" value="ECO:0007669"/>
    <property type="project" value="UniProtKB-KW"/>
</dbReference>
<evidence type="ECO:0000256" key="9">
    <source>
        <dbReference type="ARBA" id="ARBA00022840"/>
    </source>
</evidence>
<dbReference type="Gene3D" id="3.30.450.20">
    <property type="entry name" value="PAS domain"/>
    <property type="match status" value="3"/>
</dbReference>
<evidence type="ECO:0000256" key="1">
    <source>
        <dbReference type="ARBA" id="ARBA00000085"/>
    </source>
</evidence>
<keyword evidence="15" id="KW-1185">Reference proteome</keyword>
<dbReference type="InterPro" id="IPR005467">
    <property type="entry name" value="His_kinase_dom"/>
</dbReference>
<keyword evidence="7" id="KW-0547">Nucleotide-binding</keyword>
<dbReference type="PANTHER" id="PTHR43711">
    <property type="entry name" value="TWO-COMPONENT HISTIDINE KINASE"/>
    <property type="match status" value="1"/>
</dbReference>
<comment type="caution">
    <text evidence="14">The sequence shown here is derived from an EMBL/GenBank/DDBJ whole genome shotgun (WGS) entry which is preliminary data.</text>
</comment>
<dbReference type="Gene3D" id="3.30.565.10">
    <property type="entry name" value="Histidine kinase-like ATPase, C-terminal domain"/>
    <property type="match status" value="1"/>
</dbReference>
<dbReference type="InterPro" id="IPR036097">
    <property type="entry name" value="HisK_dim/P_sf"/>
</dbReference>
<keyword evidence="10" id="KW-0902">Two-component regulatory system</keyword>
<dbReference type="InterPro" id="IPR050736">
    <property type="entry name" value="Sensor_HK_Regulatory"/>
</dbReference>
<dbReference type="InterPro" id="IPR003661">
    <property type="entry name" value="HisK_dim/P_dom"/>
</dbReference>
<feature type="domain" description="PAS" evidence="13">
    <location>
        <begin position="138"/>
        <end position="180"/>
    </location>
</feature>
<dbReference type="InterPro" id="IPR000014">
    <property type="entry name" value="PAS"/>
</dbReference>
<evidence type="ECO:0000313" key="15">
    <source>
        <dbReference type="Proteomes" id="UP000253941"/>
    </source>
</evidence>
<feature type="domain" description="Histidine kinase" evidence="12">
    <location>
        <begin position="530"/>
        <end position="745"/>
    </location>
</feature>
<dbReference type="PRINTS" id="PR00344">
    <property type="entry name" value="BCTRLSENSOR"/>
</dbReference>
<evidence type="ECO:0000259" key="13">
    <source>
        <dbReference type="PROSITE" id="PS50112"/>
    </source>
</evidence>
<proteinExistence type="predicted"/>
<keyword evidence="11" id="KW-0472">Membrane</keyword>
<keyword evidence="9" id="KW-0067">ATP-binding</keyword>
<dbReference type="CDD" id="cd00075">
    <property type="entry name" value="HATPase"/>
    <property type="match status" value="1"/>
</dbReference>
<sequence length="761" mass="85437">MAGMQWYRHRWQVAARGLDRVQRAYRQLEQRIETAPSAWFAFDAKPCCSRSLADLLGGDAAIDDFDAVCRCFSENSGRRLSEAGQRLRESGEAFTLVLSLPEDGRWVQAHGVSGPEGPVIWFSDISERETARRSAEARNAVLEDLVERLPAPLWRRDASLRVVDCNAAYARAVGRTRQEVRADEAELLGSGLGEAGRRLAERARDSGQTCRETHHLVAEGARRFMDLTEIPLRDGTLVGLALDRTREEEVEGELSRHIAAHADVLENLGTAIVIYGPDLRVKFYNGAYVELWGLEETLLDGEPHLNDVIEALRERRRLPEQTDFPAYKRECQLRMRNLLDAEEELMHRPDGSTLKITMAPHPFGGVLMTYEDVTDRLTLERNFNTLIEVQRETIDNLYEAVAVFGADGRLALSNQAFSEMWQLPLDRLGDRPHVRQVLEYGRRFFDIDESDWPALQETIVARATEPGARSGRMVRSDGKELDWAQVPLPDGQSLFIYLDVTDSLRVERALRERAEALETADRLKSEFIANISYELRTPLNAIVGFAEILENEFFGKLNTRQGEYARAIVDSSQRLIGLINDILDLATIEAGYLELEQGETDVRTLLTDLQTIAHERARNRGIELAVDCDDGDCTLICDSRRLKQALFNLLSNAFNFTPEGGKVVLSARQDGDNVRLSVNDTGMGIPHEEQEHVFHKFVRGHPRKSGAGLGLSLVKSLVELHGGRVELESAPDHGTRVTCILPRIPRETHLPGDPPAATAER</sequence>
<evidence type="ECO:0000256" key="5">
    <source>
        <dbReference type="ARBA" id="ARBA00022553"/>
    </source>
</evidence>
<evidence type="ECO:0000256" key="4">
    <source>
        <dbReference type="ARBA" id="ARBA00022475"/>
    </source>
</evidence>
<dbReference type="EMBL" id="QPMH01000028">
    <property type="protein sequence ID" value="RDD60403.1"/>
    <property type="molecule type" value="Genomic_DNA"/>
</dbReference>